<dbReference type="GeneID" id="20342500"/>
<reference evidence="1" key="3">
    <citation type="submission" date="2010-09" db="EMBL/GenBank/DDBJ databases">
        <title>Annotation of Gaeumannomyces graminis var. tritici R3-111a-1.</title>
        <authorList>
            <consortium name="The Broad Institute Genome Sequencing Platform"/>
            <person name="Ma L.-J."/>
            <person name="Dead R."/>
            <person name="Young S.K."/>
            <person name="Zeng Q."/>
            <person name="Gargeya S."/>
            <person name="Fitzgerald M."/>
            <person name="Haas B."/>
            <person name="Abouelleil A."/>
            <person name="Alvarado L."/>
            <person name="Arachchi H.M."/>
            <person name="Berlin A."/>
            <person name="Brown A."/>
            <person name="Chapman S.B."/>
            <person name="Chen Z."/>
            <person name="Dunbar C."/>
            <person name="Freedman E."/>
            <person name="Gearin G."/>
            <person name="Gellesch M."/>
            <person name="Goldberg J."/>
            <person name="Griggs A."/>
            <person name="Gujja S."/>
            <person name="Heiman D."/>
            <person name="Howarth C."/>
            <person name="Larson L."/>
            <person name="Lui A."/>
            <person name="MacDonald P.J.P."/>
            <person name="Mehta T."/>
            <person name="Montmayeur A."/>
            <person name="Murphy C."/>
            <person name="Neiman D."/>
            <person name="Pearson M."/>
            <person name="Priest M."/>
            <person name="Roberts A."/>
            <person name="Saif S."/>
            <person name="Shea T."/>
            <person name="Shenoy N."/>
            <person name="Sisk P."/>
            <person name="Stolte C."/>
            <person name="Sykes S."/>
            <person name="Yandava C."/>
            <person name="Wortman J."/>
            <person name="Nusbaum C."/>
            <person name="Birren B."/>
        </authorList>
    </citation>
    <scope>NUCLEOTIDE SEQUENCE</scope>
    <source>
        <strain evidence="1">R3-111a-1</strain>
    </source>
</reference>
<dbReference type="RefSeq" id="XP_009218077.1">
    <property type="nucleotide sequence ID" value="XM_009219813.1"/>
</dbReference>
<reference evidence="3" key="1">
    <citation type="submission" date="2010-07" db="EMBL/GenBank/DDBJ databases">
        <title>The genome sequence of Gaeumannomyces graminis var. tritici strain R3-111a-1.</title>
        <authorList>
            <consortium name="The Broad Institute Genome Sequencing Platform"/>
            <person name="Ma L.-J."/>
            <person name="Dead R."/>
            <person name="Young S."/>
            <person name="Zeng Q."/>
            <person name="Koehrsen M."/>
            <person name="Alvarado L."/>
            <person name="Berlin A."/>
            <person name="Chapman S.B."/>
            <person name="Chen Z."/>
            <person name="Freedman E."/>
            <person name="Gellesch M."/>
            <person name="Goldberg J."/>
            <person name="Griggs A."/>
            <person name="Gujja S."/>
            <person name="Heilman E.R."/>
            <person name="Heiman D."/>
            <person name="Hepburn T."/>
            <person name="Howarth C."/>
            <person name="Jen D."/>
            <person name="Larson L."/>
            <person name="Mehta T."/>
            <person name="Neiman D."/>
            <person name="Pearson M."/>
            <person name="Roberts A."/>
            <person name="Saif S."/>
            <person name="Shea T."/>
            <person name="Shenoy N."/>
            <person name="Sisk P."/>
            <person name="Stolte C."/>
            <person name="Sykes S."/>
            <person name="Walk T."/>
            <person name="White J."/>
            <person name="Yandava C."/>
            <person name="Haas B."/>
            <person name="Nusbaum C."/>
            <person name="Birren B."/>
        </authorList>
    </citation>
    <scope>NUCLEOTIDE SEQUENCE [LARGE SCALE GENOMIC DNA]</scope>
    <source>
        <strain evidence="3">R3-111a-1</strain>
    </source>
</reference>
<proteinExistence type="predicted"/>
<reference evidence="2" key="4">
    <citation type="journal article" date="2015" name="G3 (Bethesda)">
        <title>Genome sequences of three phytopathogenic species of the Magnaporthaceae family of fungi.</title>
        <authorList>
            <person name="Okagaki L.H."/>
            <person name="Nunes C.C."/>
            <person name="Sailsbery J."/>
            <person name="Clay B."/>
            <person name="Brown D."/>
            <person name="John T."/>
            <person name="Oh Y."/>
            <person name="Young N."/>
            <person name="Fitzgerald M."/>
            <person name="Haas B.J."/>
            <person name="Zeng Q."/>
            <person name="Young S."/>
            <person name="Adiconis X."/>
            <person name="Fan L."/>
            <person name="Levin J.Z."/>
            <person name="Mitchell T.K."/>
            <person name="Okubara P.A."/>
            <person name="Farman M.L."/>
            <person name="Kohn L.M."/>
            <person name="Birren B."/>
            <person name="Ma L.-J."/>
            <person name="Dean R.A."/>
        </authorList>
    </citation>
    <scope>NUCLEOTIDE SEQUENCE</scope>
    <source>
        <strain evidence="2">R3-111a-1</strain>
    </source>
</reference>
<sequence>ASNFALDALLNNGLTFVTRKLFGRYGIKRFSFLDNFAGAKWGFNKLFEKLRYCFGQPFINAYRHTGVNGIILICLTTKITAIKYRTLRIIILKKGQTNKVLIIALLEIDNFLQRERVANTYIKRKKGNIRFKNRFIKIKSVTAALIARFTLFFSKGFFAAAVKTRRGVTGKTFAEVLKGCKRKRAR</sequence>
<dbReference type="EMBL" id="GL385395">
    <property type="protein sequence ID" value="EJT82068.1"/>
    <property type="molecule type" value="Genomic_DNA"/>
</dbReference>
<keyword evidence="3" id="KW-1185">Reference proteome</keyword>
<accession>J8RPM7</accession>
<dbReference type="AlphaFoldDB" id="J8RPM7"/>
<dbReference type="EnsemblFungi" id="EJT82068">
    <property type="protein sequence ID" value="EJT82068"/>
    <property type="gene ID" value="GGTG_02042"/>
</dbReference>
<protein>
    <submittedName>
        <fullName evidence="1 2">Uncharacterized protein</fullName>
    </submittedName>
</protein>
<dbReference type="Proteomes" id="UP000006039">
    <property type="component" value="Unassembled WGS sequence"/>
</dbReference>
<reference evidence="1" key="2">
    <citation type="submission" date="2010-07" db="EMBL/GenBank/DDBJ databases">
        <authorList>
            <consortium name="The Broad Institute Genome Sequencing Platform"/>
            <consortium name="Broad Institute Genome Sequencing Center for Infectious Disease"/>
            <person name="Ma L.-J."/>
            <person name="Dead R."/>
            <person name="Young S."/>
            <person name="Zeng Q."/>
            <person name="Koehrsen M."/>
            <person name="Alvarado L."/>
            <person name="Berlin A."/>
            <person name="Chapman S.B."/>
            <person name="Chen Z."/>
            <person name="Freedman E."/>
            <person name="Gellesch M."/>
            <person name="Goldberg J."/>
            <person name="Griggs A."/>
            <person name="Gujja S."/>
            <person name="Heilman E.R."/>
            <person name="Heiman D."/>
            <person name="Hepburn T."/>
            <person name="Howarth C."/>
            <person name="Jen D."/>
            <person name="Larson L."/>
            <person name="Mehta T."/>
            <person name="Neiman D."/>
            <person name="Pearson M."/>
            <person name="Roberts A."/>
            <person name="Saif S."/>
            <person name="Shea T."/>
            <person name="Shenoy N."/>
            <person name="Sisk P."/>
            <person name="Stolte C."/>
            <person name="Sykes S."/>
            <person name="Walk T."/>
            <person name="White J."/>
            <person name="Yandava C."/>
            <person name="Haas B."/>
            <person name="Nusbaum C."/>
            <person name="Birren B."/>
        </authorList>
    </citation>
    <scope>NUCLEOTIDE SEQUENCE</scope>
    <source>
        <strain evidence="1">R3-111a-1</strain>
    </source>
</reference>
<organism evidence="1">
    <name type="scientific">Gaeumannomyces tritici (strain R3-111a-1)</name>
    <name type="common">Wheat and barley take-all root rot fungus</name>
    <name type="synonym">Gaeumannomyces graminis var. tritici</name>
    <dbReference type="NCBI Taxonomy" id="644352"/>
    <lineage>
        <taxon>Eukaryota</taxon>
        <taxon>Fungi</taxon>
        <taxon>Dikarya</taxon>
        <taxon>Ascomycota</taxon>
        <taxon>Pezizomycotina</taxon>
        <taxon>Sordariomycetes</taxon>
        <taxon>Sordariomycetidae</taxon>
        <taxon>Magnaporthales</taxon>
        <taxon>Magnaporthaceae</taxon>
        <taxon>Gaeumannomyces</taxon>
    </lineage>
</organism>
<name>J8RPM7_GAET3</name>
<evidence type="ECO:0000313" key="1">
    <source>
        <dbReference type="EMBL" id="EJT82068.1"/>
    </source>
</evidence>
<dbReference type="STRING" id="644352.J8RPM7"/>
<evidence type="ECO:0000313" key="3">
    <source>
        <dbReference type="Proteomes" id="UP000006039"/>
    </source>
</evidence>
<gene>
    <name evidence="2" type="primary">20342500</name>
    <name evidence="1" type="ORF">GGTG_02042</name>
</gene>
<feature type="non-terminal residue" evidence="1">
    <location>
        <position position="1"/>
    </location>
</feature>
<dbReference type="VEuPathDB" id="FungiDB:GGTG_02042"/>
<evidence type="ECO:0000313" key="2">
    <source>
        <dbReference type="EnsemblFungi" id="EJT82068"/>
    </source>
</evidence>
<reference evidence="2" key="5">
    <citation type="submission" date="2018-04" db="UniProtKB">
        <authorList>
            <consortium name="EnsemblFungi"/>
        </authorList>
    </citation>
    <scope>IDENTIFICATION</scope>
    <source>
        <strain evidence="2">R3-111a-1</strain>
    </source>
</reference>